<evidence type="ECO:0000313" key="2">
    <source>
        <dbReference type="Proteomes" id="UP000197334"/>
    </source>
</evidence>
<reference evidence="1 2" key="1">
    <citation type="submission" date="2014-08" db="EMBL/GenBank/DDBJ databases">
        <title>Draft genome sequence of a novel L-asparaginase producing marine bacterium, Halomonas campaniensis.</title>
        <authorList>
            <person name="Sundarakrishnan B."/>
            <person name="Moushumi Priya A."/>
            <person name="Raman G."/>
            <person name="Sakthivel N."/>
            <person name="Park S."/>
            <person name="Jayachandran S."/>
        </authorList>
    </citation>
    <scope>NUCLEOTIDE SEQUENCE [LARGE SCALE GENOMIC DNA]</scope>
    <source>
        <strain evidence="1 2">SK03</strain>
    </source>
</reference>
<evidence type="ECO:0000313" key="1">
    <source>
        <dbReference type="EMBL" id="OWV28539.1"/>
    </source>
</evidence>
<proteinExistence type="predicted"/>
<dbReference type="Proteomes" id="UP000197334">
    <property type="component" value="Unassembled WGS sequence"/>
</dbReference>
<dbReference type="AlphaFoldDB" id="A0A246RWJ5"/>
<sequence>MSAGQTRQKSTKKRSLRGVNEHFEAIFNAVWPSAIVNQKLPIKKPATCRGQSALEKKQLNANQLTSI</sequence>
<organism evidence="1 2">
    <name type="scientific">Halomonas campaniensis</name>
    <dbReference type="NCBI Taxonomy" id="213554"/>
    <lineage>
        <taxon>Bacteria</taxon>
        <taxon>Pseudomonadati</taxon>
        <taxon>Pseudomonadota</taxon>
        <taxon>Gammaproteobacteria</taxon>
        <taxon>Oceanospirillales</taxon>
        <taxon>Halomonadaceae</taxon>
        <taxon>Halomonas</taxon>
    </lineage>
</organism>
<protein>
    <submittedName>
        <fullName evidence="1">Uncharacterized protein</fullName>
    </submittedName>
</protein>
<gene>
    <name evidence="1" type="ORF">JI62_12655</name>
</gene>
<accession>A0A246RWJ5</accession>
<name>A0A246RWJ5_9GAMM</name>
<keyword evidence="2" id="KW-1185">Reference proteome</keyword>
<dbReference type="EMBL" id="JPUA01000034">
    <property type="protein sequence ID" value="OWV28539.1"/>
    <property type="molecule type" value="Genomic_DNA"/>
</dbReference>
<comment type="caution">
    <text evidence="1">The sequence shown here is derived from an EMBL/GenBank/DDBJ whole genome shotgun (WGS) entry which is preliminary data.</text>
</comment>